<keyword evidence="5" id="KW-1185">Reference proteome</keyword>
<protein>
    <submittedName>
        <fullName evidence="4">Stage IV sporulation protein A</fullName>
    </submittedName>
</protein>
<dbReference type="InterPro" id="IPR027417">
    <property type="entry name" value="P-loop_NTPase"/>
</dbReference>
<dbReference type="InterPro" id="IPR046841">
    <property type="entry name" value="SpoIVA_middle"/>
</dbReference>
<name>A0ABV8UUS3_9BACL</name>
<comment type="caution">
    <text evidence="4">The sequence shown here is derived from an EMBL/GenBank/DDBJ whole genome shotgun (WGS) entry which is preliminary data.</text>
</comment>
<dbReference type="CDD" id="cd00882">
    <property type="entry name" value="Ras_like_GTPase"/>
    <property type="match status" value="1"/>
</dbReference>
<dbReference type="InterPro" id="IPR046842">
    <property type="entry name" value="SpoIVA_ATPase"/>
</dbReference>
<evidence type="ECO:0000313" key="5">
    <source>
        <dbReference type="Proteomes" id="UP001595733"/>
    </source>
</evidence>
<dbReference type="Pfam" id="PF09547">
    <property type="entry name" value="SpoIVA_ATPase"/>
    <property type="match status" value="1"/>
</dbReference>
<dbReference type="SUPFAM" id="SSF52540">
    <property type="entry name" value="P-loop containing nucleoside triphosphate hydrolases"/>
    <property type="match status" value="1"/>
</dbReference>
<dbReference type="Pfam" id="PF20438">
    <property type="entry name" value="SpoIVA_middle"/>
    <property type="match status" value="1"/>
</dbReference>
<accession>A0ABV8UUS3</accession>
<dbReference type="NCBIfam" id="TIGR02836">
    <property type="entry name" value="spore_IV_A"/>
    <property type="match status" value="1"/>
</dbReference>
<organism evidence="4 5">
    <name type="scientific">Chryseomicrobium palamuruense</name>
    <dbReference type="NCBI Taxonomy" id="682973"/>
    <lineage>
        <taxon>Bacteria</taxon>
        <taxon>Bacillati</taxon>
        <taxon>Bacillota</taxon>
        <taxon>Bacilli</taxon>
        <taxon>Bacillales</taxon>
        <taxon>Caryophanaceae</taxon>
        <taxon>Chryseomicrobium</taxon>
    </lineage>
</organism>
<dbReference type="RefSeq" id="WP_378140841.1">
    <property type="nucleotide sequence ID" value="NZ_JBHSEF010000011.1"/>
</dbReference>
<dbReference type="InterPro" id="IPR046840">
    <property type="entry name" value="SpoIVA_C"/>
</dbReference>
<feature type="domain" description="Sporulation stage IV protein A C-terminal" evidence="3">
    <location>
        <begin position="410"/>
        <end position="484"/>
    </location>
</feature>
<evidence type="ECO:0000259" key="1">
    <source>
        <dbReference type="Pfam" id="PF09547"/>
    </source>
</evidence>
<evidence type="ECO:0000259" key="3">
    <source>
        <dbReference type="Pfam" id="PF20439"/>
    </source>
</evidence>
<dbReference type="Gene3D" id="3.40.50.300">
    <property type="entry name" value="P-loop containing nucleotide triphosphate hydrolases"/>
    <property type="match status" value="1"/>
</dbReference>
<dbReference type="EMBL" id="JBHSEF010000011">
    <property type="protein sequence ID" value="MFC4354567.1"/>
    <property type="molecule type" value="Genomic_DNA"/>
</dbReference>
<evidence type="ECO:0000259" key="2">
    <source>
        <dbReference type="Pfam" id="PF20438"/>
    </source>
</evidence>
<feature type="domain" description="Stage IV sporulation protein A middle" evidence="2">
    <location>
        <begin position="231"/>
        <end position="408"/>
    </location>
</feature>
<dbReference type="Pfam" id="PF20439">
    <property type="entry name" value="SpoIVA_C"/>
    <property type="match status" value="1"/>
</dbReference>
<dbReference type="Proteomes" id="UP001595733">
    <property type="component" value="Unassembled WGS sequence"/>
</dbReference>
<reference evidence="5" key="1">
    <citation type="journal article" date="2019" name="Int. J. Syst. Evol. Microbiol.">
        <title>The Global Catalogue of Microorganisms (GCM) 10K type strain sequencing project: providing services to taxonomists for standard genome sequencing and annotation.</title>
        <authorList>
            <consortium name="The Broad Institute Genomics Platform"/>
            <consortium name="The Broad Institute Genome Sequencing Center for Infectious Disease"/>
            <person name="Wu L."/>
            <person name="Ma J."/>
        </authorList>
    </citation>
    <scope>NUCLEOTIDE SEQUENCE [LARGE SCALE GENOMIC DNA]</scope>
    <source>
        <strain evidence="5">CCUG 50353</strain>
    </source>
</reference>
<evidence type="ECO:0000313" key="4">
    <source>
        <dbReference type="EMBL" id="MFC4354567.1"/>
    </source>
</evidence>
<sequence length="484" mass="55132">MSSLNELAKRTHGDVYIGVVGPVRVGKSSFIKKLMEHLVLPTIEDEMERKRMIDELPQSSAGNEIMTTEPKFVPAQAASIFVQGSELQMKIRFVDCVGYMIDSIGNHNKLIQTPWHPEPIPFEQAARQGTDKVIQDHSTVGIVVSTDGTVNGLSREQVQGPEEVIVQQLKAIGKPFLLLINSESPYSPATQELIAELEYRYEIPVEAASVRDMNKSRLDELVKRLLFEFPIETIELEAPEWLQYDEENDMMRSVQQILHHRADHVHKLRDVEAIVDEVKSVEFVETAHLIDVDPASGCAIIQLQPEESLYEAACKKWLPYEVETKSDYLKLLREFYHAGKTYNKFSQGITEAIETGYGIAMPTEEDFVPYPPELIRENQFHGVRLRAKAPVIHMIRVDMNSEFAPLLGSEFHSQQLKNELQENFENDLQELWQTQLFGTTLIHVLQEGIKMKTSGLESPVKNRLIKTIEKIVKQEEKGLVTFII</sequence>
<feature type="domain" description="Stage IV sporulation protein A ATPase" evidence="1">
    <location>
        <begin position="5"/>
        <end position="230"/>
    </location>
</feature>
<proteinExistence type="predicted"/>
<gene>
    <name evidence="4" type="primary">spoIVA</name>
    <name evidence="4" type="ORF">ACFO0S_05665</name>
</gene>
<dbReference type="InterPro" id="IPR014201">
    <property type="entry name" value="Spore_IV_A"/>
</dbReference>